<dbReference type="SUPFAM" id="SSF51126">
    <property type="entry name" value="Pectin lyase-like"/>
    <property type="match status" value="1"/>
</dbReference>
<dbReference type="KEGG" id="ehx:EMIHUDRAFT_221326"/>
<feature type="compositionally biased region" description="Basic and acidic residues" evidence="1">
    <location>
        <begin position="216"/>
        <end position="237"/>
    </location>
</feature>
<dbReference type="InterPro" id="IPR011050">
    <property type="entry name" value="Pectin_lyase_fold/virulence"/>
</dbReference>
<feature type="region of interest" description="Disordered" evidence="1">
    <location>
        <begin position="159"/>
        <end position="257"/>
    </location>
</feature>
<feature type="region of interest" description="Disordered" evidence="1">
    <location>
        <begin position="466"/>
        <end position="499"/>
    </location>
</feature>
<feature type="region of interest" description="Disordered" evidence="1">
    <location>
        <begin position="311"/>
        <end position="434"/>
    </location>
</feature>
<feature type="compositionally biased region" description="Acidic residues" evidence="1">
    <location>
        <begin position="196"/>
        <end position="214"/>
    </location>
</feature>
<evidence type="ECO:0000313" key="3">
    <source>
        <dbReference type="Proteomes" id="UP000013827"/>
    </source>
</evidence>
<feature type="region of interest" description="Disordered" evidence="1">
    <location>
        <begin position="117"/>
        <end position="136"/>
    </location>
</feature>
<dbReference type="PANTHER" id="PTHR48148:SF3">
    <property type="entry name" value="KERATINOCYTE PROLINE-RICH PROTEIN"/>
    <property type="match status" value="1"/>
</dbReference>
<dbReference type="EnsemblProtists" id="EOD04222">
    <property type="protein sequence ID" value="EOD04222"/>
    <property type="gene ID" value="EMIHUDRAFT_221326"/>
</dbReference>
<reference evidence="3" key="1">
    <citation type="journal article" date="2013" name="Nature">
        <title>Pan genome of the phytoplankton Emiliania underpins its global distribution.</title>
        <authorList>
            <person name="Read B.A."/>
            <person name="Kegel J."/>
            <person name="Klute M.J."/>
            <person name="Kuo A."/>
            <person name="Lefebvre S.C."/>
            <person name="Maumus F."/>
            <person name="Mayer C."/>
            <person name="Miller J."/>
            <person name="Monier A."/>
            <person name="Salamov A."/>
            <person name="Young J."/>
            <person name="Aguilar M."/>
            <person name="Claverie J.M."/>
            <person name="Frickenhaus S."/>
            <person name="Gonzalez K."/>
            <person name="Herman E.K."/>
            <person name="Lin Y.C."/>
            <person name="Napier J."/>
            <person name="Ogata H."/>
            <person name="Sarno A.F."/>
            <person name="Shmutz J."/>
            <person name="Schroeder D."/>
            <person name="de Vargas C."/>
            <person name="Verret F."/>
            <person name="von Dassow P."/>
            <person name="Valentin K."/>
            <person name="Van de Peer Y."/>
            <person name="Wheeler G."/>
            <person name="Dacks J.B."/>
            <person name="Delwiche C.F."/>
            <person name="Dyhrman S.T."/>
            <person name="Glockner G."/>
            <person name="John U."/>
            <person name="Richards T."/>
            <person name="Worden A.Z."/>
            <person name="Zhang X."/>
            <person name="Grigoriev I.V."/>
            <person name="Allen A.E."/>
            <person name="Bidle K."/>
            <person name="Borodovsky M."/>
            <person name="Bowler C."/>
            <person name="Brownlee C."/>
            <person name="Cock J.M."/>
            <person name="Elias M."/>
            <person name="Gladyshev V.N."/>
            <person name="Groth M."/>
            <person name="Guda C."/>
            <person name="Hadaegh A."/>
            <person name="Iglesias-Rodriguez M.D."/>
            <person name="Jenkins J."/>
            <person name="Jones B.M."/>
            <person name="Lawson T."/>
            <person name="Leese F."/>
            <person name="Lindquist E."/>
            <person name="Lobanov A."/>
            <person name="Lomsadze A."/>
            <person name="Malik S.B."/>
            <person name="Marsh M.E."/>
            <person name="Mackinder L."/>
            <person name="Mock T."/>
            <person name="Mueller-Roeber B."/>
            <person name="Pagarete A."/>
            <person name="Parker M."/>
            <person name="Probert I."/>
            <person name="Quesneville H."/>
            <person name="Raines C."/>
            <person name="Rensing S.A."/>
            <person name="Riano-Pachon D.M."/>
            <person name="Richier S."/>
            <person name="Rokitta S."/>
            <person name="Shiraiwa Y."/>
            <person name="Soanes D.M."/>
            <person name="van der Giezen M."/>
            <person name="Wahlund T.M."/>
            <person name="Williams B."/>
            <person name="Wilson W."/>
            <person name="Wolfe G."/>
            <person name="Wurch L.L."/>
        </authorList>
    </citation>
    <scope>NUCLEOTIDE SEQUENCE</scope>
</reference>
<dbReference type="RefSeq" id="XP_005756651.1">
    <property type="nucleotide sequence ID" value="XM_005756594.1"/>
</dbReference>
<protein>
    <recommendedName>
        <fullName evidence="4">Right handed beta helix domain-containing protein</fullName>
    </recommendedName>
</protein>
<keyword evidence="3" id="KW-1185">Reference proteome</keyword>
<dbReference type="GeneID" id="17250374"/>
<dbReference type="Proteomes" id="UP000013827">
    <property type="component" value="Unassembled WGS sequence"/>
</dbReference>
<reference evidence="2" key="2">
    <citation type="submission" date="2024-10" db="UniProtKB">
        <authorList>
            <consortium name="EnsemblProtists"/>
        </authorList>
    </citation>
    <scope>IDENTIFICATION</scope>
</reference>
<feature type="compositionally biased region" description="Pro residues" evidence="1">
    <location>
        <begin position="920"/>
        <end position="992"/>
    </location>
</feature>
<sequence length="1174" mass="121660">MAAGSCAPERRDASCSRNPPLPLRSHHAMRFDLAPERLRQISASQSLPPPVRRNSINMLDKLKRELVPAAGDKLVLKLSPPPPPLADKQACAFAHVTMRSHLQDACGVKDDVKAAPKPAVDTAKPDGDVDEIYLSSPPSHLGAEACGIKSAAAEELAAKSAAAEEDAESATEEATAEEAATKKATTEEAAAKSATEEESEEAATEESAAEESATEEAQHEAKNEKNKAPTKAEKKDCAAGVANEARPHPPCLPSSLPSASLYAVRVNSINIMAENKTAGKVGIMPADVFSAPPLGAKAACDKNDVVKGVPEAKSGAEASLDESTLKKDPAAEKDPAADKVDSDKAKAMSSAHAPSPNAVFWSKLDPPTSPNGTKEAPALKPVTEDAPAFKPVTAGGAPLPSIKEFPAEEPAPSGIADWTTPSNPRRKNGRKGASAPIVRTKSITPVGGKNRFGALLGTDGNEGILGGTGKVTGGSTPPTADSGATVDVETTTPEGSAAGRFPWSKSYNLLRLFGILALICLGAAFAHSSYSATSALLSSQRHDSPWPTSPLATVAKPFTPASPNGFCEVGGNDTSSFAAIVSSDSAPANHPGGHEDGSSWGALMEAIKEAVGEPLHLIGEPPASVKEIYEKQPAEADLETVPASRNSMERKGEPEIDLVGPVYSNRTGIIARGRDTVLPVNDTSPEMRFADAGNTPEKLVETGLGAPVSSIGEWRVNRLATASPATTKDLFLQLGRAIDPLLAEPAWPAEVRAAQISDSNSVQSDISSVSRVCADRQPRCAAPVAWHAEPHHALTDELCKTDKPPANPPVDKLSIDLPSPFHFPFMSGPSSSAPVRTQQRCQFWAALFLLLGACGGVLPSVRRSSSGRLVRCRTGARRGAWLLILAALLPLACAPSVYTSGSGESGSGEIGSGEVDIDPSPSPEPSPAPSPEPSPFPEFPEPSPEPEPSPSPEFPEPSPEPEPSPSPEFPEPSPEPEPSPSPEFPKPSPPPGAGDVEIIDSTVSGCSSGRYGGVVRAASSGAVSIIGSTVSGCSASDSGAVSIIDSDVTSCSADSVRHEGGVVYAQYSGAVSIIDSDVSDCSAYHRGGVVHAYYSESLSIAGIDFIDNRAVRGSGSVLYLSNTPSSISDASFTGNTAGDDNDGATIEAVSSPINWDCRLGSWMPRKGSFFGDFS</sequence>
<dbReference type="PaxDb" id="2903-EOD04222"/>
<proteinExistence type="predicted"/>
<feature type="region of interest" description="Disordered" evidence="1">
    <location>
        <begin position="1"/>
        <end position="24"/>
    </location>
</feature>
<evidence type="ECO:0000313" key="2">
    <source>
        <dbReference type="EnsemblProtists" id="EOD04222"/>
    </source>
</evidence>
<evidence type="ECO:0000256" key="1">
    <source>
        <dbReference type="SAM" id="MobiDB-lite"/>
    </source>
</evidence>
<feature type="compositionally biased region" description="Basic and acidic residues" evidence="1">
    <location>
        <begin position="323"/>
        <end position="346"/>
    </location>
</feature>
<dbReference type="PANTHER" id="PTHR48148">
    <property type="entry name" value="KERATINOCYTE PROLINE-RICH PROTEIN"/>
    <property type="match status" value="1"/>
</dbReference>
<dbReference type="STRING" id="2903.R1B567"/>
<dbReference type="HOGENOM" id="CLU_004548_0_0_1"/>
<name>A0A0D3HYY7_EMIH1</name>
<organism evidence="2 3">
    <name type="scientific">Emiliania huxleyi (strain CCMP1516)</name>
    <dbReference type="NCBI Taxonomy" id="280463"/>
    <lineage>
        <taxon>Eukaryota</taxon>
        <taxon>Haptista</taxon>
        <taxon>Haptophyta</taxon>
        <taxon>Prymnesiophyceae</taxon>
        <taxon>Isochrysidales</taxon>
        <taxon>Noelaerhabdaceae</taxon>
        <taxon>Emiliania</taxon>
    </lineage>
</organism>
<dbReference type="AlphaFoldDB" id="A0A0D3HYY7"/>
<feature type="region of interest" description="Disordered" evidence="1">
    <location>
        <begin position="898"/>
        <end position="1004"/>
    </location>
</feature>
<accession>A0A0D3HYY7</accession>
<evidence type="ECO:0008006" key="4">
    <source>
        <dbReference type="Google" id="ProtNLM"/>
    </source>
</evidence>
<feature type="compositionally biased region" description="Basic and acidic residues" evidence="1">
    <location>
        <begin position="179"/>
        <end position="190"/>
    </location>
</feature>
<feature type="compositionally biased region" description="Acidic residues" evidence="1">
    <location>
        <begin position="163"/>
        <end position="176"/>
    </location>
</feature>